<evidence type="ECO:0000256" key="5">
    <source>
        <dbReference type="ARBA" id="ARBA00022989"/>
    </source>
</evidence>
<evidence type="ECO:0000256" key="6">
    <source>
        <dbReference type="ARBA" id="ARBA00023136"/>
    </source>
</evidence>
<feature type="transmembrane region" description="Helical" evidence="8">
    <location>
        <begin position="381"/>
        <end position="400"/>
    </location>
</feature>
<feature type="transmembrane region" description="Helical" evidence="8">
    <location>
        <begin position="316"/>
        <end position="340"/>
    </location>
</feature>
<keyword evidence="4 8" id="KW-0812">Transmembrane</keyword>
<name>A0ABU3NM95_9CHLR</name>
<feature type="compositionally biased region" description="Low complexity" evidence="7">
    <location>
        <begin position="408"/>
        <end position="419"/>
    </location>
</feature>
<evidence type="ECO:0000313" key="10">
    <source>
        <dbReference type="EMBL" id="MDT8897976.1"/>
    </source>
</evidence>
<comment type="subcellular location">
    <subcellularLocation>
        <location evidence="1">Cell membrane</location>
        <topology evidence="1">Multi-pass membrane protein</topology>
    </subcellularLocation>
</comment>
<dbReference type="Proteomes" id="UP001254165">
    <property type="component" value="Unassembled WGS sequence"/>
</dbReference>
<dbReference type="InterPro" id="IPR005829">
    <property type="entry name" value="Sugar_transporter_CS"/>
</dbReference>
<dbReference type="InterPro" id="IPR050171">
    <property type="entry name" value="MFS_Transporters"/>
</dbReference>
<reference evidence="10 11" key="1">
    <citation type="submission" date="2023-07" db="EMBL/GenBank/DDBJ databases">
        <title>Novel species of Thermanaerothrix with wide hydrolytic capabilities.</title>
        <authorList>
            <person name="Zayulina K.S."/>
            <person name="Podosokorskaya O.A."/>
            <person name="Elcheninov A.G."/>
        </authorList>
    </citation>
    <scope>NUCLEOTIDE SEQUENCE [LARGE SCALE GENOMIC DNA]</scope>
    <source>
        <strain evidence="10 11">4228-RoL</strain>
    </source>
</reference>
<evidence type="ECO:0000259" key="9">
    <source>
        <dbReference type="PROSITE" id="PS50850"/>
    </source>
</evidence>
<evidence type="ECO:0000256" key="8">
    <source>
        <dbReference type="SAM" id="Phobius"/>
    </source>
</evidence>
<gene>
    <name evidence="10" type="ORF">QYE77_06815</name>
</gene>
<protein>
    <submittedName>
        <fullName evidence="10">MFS transporter</fullName>
    </submittedName>
</protein>
<feature type="transmembrane region" description="Helical" evidence="8">
    <location>
        <begin position="81"/>
        <end position="97"/>
    </location>
</feature>
<evidence type="ECO:0000256" key="2">
    <source>
        <dbReference type="ARBA" id="ARBA00022448"/>
    </source>
</evidence>
<feature type="transmembrane region" description="Helical" evidence="8">
    <location>
        <begin position="227"/>
        <end position="251"/>
    </location>
</feature>
<dbReference type="InterPro" id="IPR036259">
    <property type="entry name" value="MFS_trans_sf"/>
</dbReference>
<feature type="transmembrane region" description="Helical" evidence="8">
    <location>
        <begin position="263"/>
        <end position="284"/>
    </location>
</feature>
<feature type="transmembrane region" description="Helical" evidence="8">
    <location>
        <begin position="169"/>
        <end position="187"/>
    </location>
</feature>
<feature type="transmembrane region" description="Helical" evidence="8">
    <location>
        <begin position="352"/>
        <end position="369"/>
    </location>
</feature>
<feature type="transmembrane region" description="Helical" evidence="8">
    <location>
        <begin position="53"/>
        <end position="74"/>
    </location>
</feature>
<dbReference type="PROSITE" id="PS00216">
    <property type="entry name" value="SUGAR_TRANSPORT_1"/>
    <property type="match status" value="1"/>
</dbReference>
<feature type="region of interest" description="Disordered" evidence="7">
    <location>
        <begin position="408"/>
        <end position="431"/>
    </location>
</feature>
<dbReference type="Gene3D" id="1.20.1250.20">
    <property type="entry name" value="MFS general substrate transporter like domains"/>
    <property type="match status" value="2"/>
</dbReference>
<evidence type="ECO:0000256" key="3">
    <source>
        <dbReference type="ARBA" id="ARBA00022475"/>
    </source>
</evidence>
<dbReference type="RefSeq" id="WP_315624626.1">
    <property type="nucleotide sequence ID" value="NZ_JAUHMF010000001.1"/>
</dbReference>
<evidence type="ECO:0000256" key="7">
    <source>
        <dbReference type="SAM" id="MobiDB-lite"/>
    </source>
</evidence>
<feature type="transmembrane region" description="Helical" evidence="8">
    <location>
        <begin position="16"/>
        <end position="41"/>
    </location>
</feature>
<sequence>MQALWRAFKTPYPRQFWLMFVGMFISTVGSSMIWPFLMIYISERLHLPLTSAAGLITLNAAVGLGASFIAGPIVDYLGRKWVMVISLVMNGMGYVLMSQAQSYSAFAGLMALQGFFNPLYRIGADAMMADLIPAEHRAEAYSMLRLSNNLGVAIGPAVGGFIASLSYSIAFLCAATGMSLYGLLIALRARETLPRRHGREAAGREAVDPLPRERFGGYGRVLRDRAFLAFVFTFTLTQISAAILWVLLSVYTKQNFGLPESRYGWIPTTNALMVVFFQIPVTLITKRFAPLPVLAIGSLFYASAVTSIAWGRDFWAFWLSMVVMTIGELILIPTSTTYVAGRAPEDMRGRYMSIYGLTWGVASGIGPVLGGLLNDHLGPQYIWYGGGLIGFMGVILFLVLSRVNPTTSPTYTTPESAPTQAEPEAALEREG</sequence>
<accession>A0ABU3NM95</accession>
<comment type="caution">
    <text evidence="10">The sequence shown here is derived from an EMBL/GenBank/DDBJ whole genome shotgun (WGS) entry which is preliminary data.</text>
</comment>
<keyword evidence="6 8" id="KW-0472">Membrane</keyword>
<dbReference type="EMBL" id="JAUHMF010000001">
    <property type="protein sequence ID" value="MDT8897976.1"/>
    <property type="molecule type" value="Genomic_DNA"/>
</dbReference>
<dbReference type="SUPFAM" id="SSF103473">
    <property type="entry name" value="MFS general substrate transporter"/>
    <property type="match status" value="1"/>
</dbReference>
<dbReference type="PANTHER" id="PTHR23517:SF2">
    <property type="entry name" value="MULTIDRUG RESISTANCE PROTEIN MDTH"/>
    <property type="match status" value="1"/>
</dbReference>
<evidence type="ECO:0000256" key="1">
    <source>
        <dbReference type="ARBA" id="ARBA00004651"/>
    </source>
</evidence>
<keyword evidence="5 8" id="KW-1133">Transmembrane helix</keyword>
<dbReference type="PANTHER" id="PTHR23517">
    <property type="entry name" value="RESISTANCE PROTEIN MDTM, PUTATIVE-RELATED-RELATED"/>
    <property type="match status" value="1"/>
</dbReference>
<dbReference type="InterPro" id="IPR011701">
    <property type="entry name" value="MFS"/>
</dbReference>
<keyword evidence="3" id="KW-1003">Cell membrane</keyword>
<dbReference type="Pfam" id="PF07690">
    <property type="entry name" value="MFS_1"/>
    <property type="match status" value="1"/>
</dbReference>
<dbReference type="InterPro" id="IPR020846">
    <property type="entry name" value="MFS_dom"/>
</dbReference>
<dbReference type="CDD" id="cd17329">
    <property type="entry name" value="MFS_MdtH_MDR_like"/>
    <property type="match status" value="1"/>
</dbReference>
<keyword evidence="11" id="KW-1185">Reference proteome</keyword>
<proteinExistence type="predicted"/>
<evidence type="ECO:0000313" key="11">
    <source>
        <dbReference type="Proteomes" id="UP001254165"/>
    </source>
</evidence>
<feature type="transmembrane region" description="Helical" evidence="8">
    <location>
        <begin position="291"/>
        <end position="310"/>
    </location>
</feature>
<organism evidence="10 11">
    <name type="scientific">Thermanaerothrix solaris</name>
    <dbReference type="NCBI Taxonomy" id="3058434"/>
    <lineage>
        <taxon>Bacteria</taxon>
        <taxon>Bacillati</taxon>
        <taxon>Chloroflexota</taxon>
        <taxon>Anaerolineae</taxon>
        <taxon>Anaerolineales</taxon>
        <taxon>Anaerolineaceae</taxon>
        <taxon>Thermanaerothrix</taxon>
    </lineage>
</organism>
<feature type="domain" description="Major facilitator superfamily (MFS) profile" evidence="9">
    <location>
        <begin position="15"/>
        <end position="405"/>
    </location>
</feature>
<evidence type="ECO:0000256" key="4">
    <source>
        <dbReference type="ARBA" id="ARBA00022692"/>
    </source>
</evidence>
<keyword evidence="2" id="KW-0813">Transport</keyword>
<dbReference type="PROSITE" id="PS50850">
    <property type="entry name" value="MFS"/>
    <property type="match status" value="1"/>
</dbReference>